<evidence type="ECO:0000256" key="4">
    <source>
        <dbReference type="ARBA" id="ARBA00022692"/>
    </source>
</evidence>
<reference evidence="9 10" key="1">
    <citation type="submission" date="2021-11" db="EMBL/GenBank/DDBJ databases">
        <title>Draft genome sequence of Actinomycetospora sp. SF1 isolated from the rhizosphere soil.</title>
        <authorList>
            <person name="Duangmal K."/>
            <person name="Chantavorakit T."/>
        </authorList>
    </citation>
    <scope>NUCLEOTIDE SEQUENCE [LARGE SCALE GENOMIC DNA]</scope>
    <source>
        <strain evidence="9 10">TBRC 5722</strain>
    </source>
</reference>
<evidence type="ECO:0000313" key="10">
    <source>
        <dbReference type="Proteomes" id="UP001199469"/>
    </source>
</evidence>
<name>A0ABS8PJ02_9PSEU</name>
<evidence type="ECO:0000313" key="9">
    <source>
        <dbReference type="EMBL" id="MCD2198258.1"/>
    </source>
</evidence>
<evidence type="ECO:0000256" key="1">
    <source>
        <dbReference type="ARBA" id="ARBA00004236"/>
    </source>
</evidence>
<keyword evidence="4 8" id="KW-0812">Transmembrane</keyword>
<keyword evidence="3" id="KW-1003">Cell membrane</keyword>
<dbReference type="InterPro" id="IPR038468">
    <property type="entry name" value="MmpS_C"/>
</dbReference>
<feature type="region of interest" description="Disordered" evidence="7">
    <location>
        <begin position="98"/>
        <end position="138"/>
    </location>
</feature>
<evidence type="ECO:0000256" key="7">
    <source>
        <dbReference type="SAM" id="MobiDB-lite"/>
    </source>
</evidence>
<dbReference type="EMBL" id="JAJNDB010000012">
    <property type="protein sequence ID" value="MCD2198258.1"/>
    <property type="molecule type" value="Genomic_DNA"/>
</dbReference>
<comment type="subcellular location">
    <subcellularLocation>
        <location evidence="1">Cell membrane</location>
    </subcellularLocation>
</comment>
<accession>A0ABS8PJ02</accession>
<protein>
    <submittedName>
        <fullName evidence="9">MmpS family protein</fullName>
    </submittedName>
</protein>
<evidence type="ECO:0000256" key="5">
    <source>
        <dbReference type="ARBA" id="ARBA00022989"/>
    </source>
</evidence>
<keyword evidence="5 8" id="KW-1133">Transmembrane helix</keyword>
<proteinExistence type="inferred from homology"/>
<evidence type="ECO:0000256" key="3">
    <source>
        <dbReference type="ARBA" id="ARBA00022475"/>
    </source>
</evidence>
<keyword evidence="10" id="KW-1185">Reference proteome</keyword>
<organism evidence="9 10">
    <name type="scientific">Actinomycetospora endophytica</name>
    <dbReference type="NCBI Taxonomy" id="2291215"/>
    <lineage>
        <taxon>Bacteria</taxon>
        <taxon>Bacillati</taxon>
        <taxon>Actinomycetota</taxon>
        <taxon>Actinomycetes</taxon>
        <taxon>Pseudonocardiales</taxon>
        <taxon>Pseudonocardiaceae</taxon>
        <taxon>Actinomycetospora</taxon>
    </lineage>
</organism>
<evidence type="ECO:0000256" key="6">
    <source>
        <dbReference type="ARBA" id="ARBA00023136"/>
    </source>
</evidence>
<dbReference type="Proteomes" id="UP001199469">
    <property type="component" value="Unassembled WGS sequence"/>
</dbReference>
<feature type="region of interest" description="Disordered" evidence="7">
    <location>
        <begin position="1"/>
        <end position="52"/>
    </location>
</feature>
<comment type="caution">
    <text evidence="9">The sequence shown here is derived from an EMBL/GenBank/DDBJ whole genome shotgun (WGS) entry which is preliminary data.</text>
</comment>
<feature type="transmembrane region" description="Helical" evidence="8">
    <location>
        <begin position="54"/>
        <end position="75"/>
    </location>
</feature>
<gene>
    <name evidence="9" type="ORF">LQ327_33325</name>
</gene>
<dbReference type="InterPro" id="IPR008693">
    <property type="entry name" value="MmpS"/>
</dbReference>
<dbReference type="Pfam" id="PF05423">
    <property type="entry name" value="Mycobact_memb"/>
    <property type="match status" value="1"/>
</dbReference>
<comment type="similarity">
    <text evidence="2">Belongs to the MmpS family.</text>
</comment>
<sequence>MSVTPQAPDAPDRDTDATRGVYVPRQQGAGNVPPWTPQPPQGQGQQPPKRPTRWPFIVMGIAVVIALIALTVHGAQTTTSAATTPAYTAPSAPAYTAPAAPQYSPPSYSAPTYQAPSSDSSSTGSSSGSTTTGPSTYTYKITGPSRAMITYTKANLQIAQESSAKVPWTKTVDKSGGSFSVASLTAQNSGSGTISCSITDDETGAVIASNSSEGPYAVVTCSGS</sequence>
<dbReference type="RefSeq" id="WP_230741050.1">
    <property type="nucleotide sequence ID" value="NZ_JAJNDB010000012.1"/>
</dbReference>
<evidence type="ECO:0000256" key="8">
    <source>
        <dbReference type="SAM" id="Phobius"/>
    </source>
</evidence>
<evidence type="ECO:0000256" key="2">
    <source>
        <dbReference type="ARBA" id="ARBA00007531"/>
    </source>
</evidence>
<dbReference type="Gene3D" id="2.60.40.2880">
    <property type="entry name" value="MmpS1-5, C-terminal soluble domain"/>
    <property type="match status" value="1"/>
</dbReference>
<keyword evidence="6 8" id="KW-0472">Membrane</keyword>